<reference evidence="2" key="1">
    <citation type="submission" date="2023-07" db="EMBL/GenBank/DDBJ databases">
        <authorList>
            <consortium name="CYATHOMIX"/>
        </authorList>
    </citation>
    <scope>NUCLEOTIDE SEQUENCE</scope>
    <source>
        <strain evidence="2">N/A</strain>
    </source>
</reference>
<keyword evidence="3" id="KW-1185">Reference proteome</keyword>
<evidence type="ECO:0000256" key="1">
    <source>
        <dbReference type="SAM" id="Phobius"/>
    </source>
</evidence>
<evidence type="ECO:0000313" key="2">
    <source>
        <dbReference type="EMBL" id="CAJ0605343.1"/>
    </source>
</evidence>
<keyword evidence="1" id="KW-0472">Membrane</keyword>
<accession>A0AA36MCM3</accession>
<evidence type="ECO:0000313" key="3">
    <source>
        <dbReference type="Proteomes" id="UP001176961"/>
    </source>
</evidence>
<keyword evidence="1" id="KW-1133">Transmembrane helix</keyword>
<comment type="caution">
    <text evidence="2">The sequence shown here is derived from an EMBL/GenBank/DDBJ whole genome shotgun (WGS) entry which is preliminary data.</text>
</comment>
<sequence length="327" mass="37679">MLGCMKNFWWPLFQCTALCLVVIYALYMGRKFVTSEISMQAQVILDEEEFRFLFLRKYGGIRQLDSVSLKDGSVVYVKDVLSVGNELKVFRMTTRRFATDSVIPLITPKNLTAQDVDTSKWKVDHTQLVSRFYRGHLPSEYFATDEDEALRNRENHQNCHAGCRLYHPILVEALFQSDIIESRKNSNILLIGLGGGTVNGYLHNVFPQMNLTVVELIQELVYMARKWFDLVEDNNHRVKVGDGTIFLAEKARTGAVYDAIILDACSLKQPLCPAEEFLNYEVLRSIARLLHVEGTHFFNLPQFMRSDDAENFVWELKSMQSLCYNLH</sequence>
<dbReference type="SUPFAM" id="SSF53335">
    <property type="entry name" value="S-adenosyl-L-methionine-dependent methyltransferases"/>
    <property type="match status" value="1"/>
</dbReference>
<keyword evidence="1" id="KW-0812">Transmembrane</keyword>
<name>A0AA36MCM3_CYLNA</name>
<dbReference type="InterPro" id="IPR029063">
    <property type="entry name" value="SAM-dependent_MTases_sf"/>
</dbReference>
<gene>
    <name evidence="2" type="ORF">CYNAS_LOCUS17326</name>
</gene>
<protein>
    <submittedName>
        <fullName evidence="2">Uncharacterized protein</fullName>
    </submittedName>
</protein>
<dbReference type="Proteomes" id="UP001176961">
    <property type="component" value="Unassembled WGS sequence"/>
</dbReference>
<organism evidence="2 3">
    <name type="scientific">Cylicocyclus nassatus</name>
    <name type="common">Nematode worm</name>
    <dbReference type="NCBI Taxonomy" id="53992"/>
    <lineage>
        <taxon>Eukaryota</taxon>
        <taxon>Metazoa</taxon>
        <taxon>Ecdysozoa</taxon>
        <taxon>Nematoda</taxon>
        <taxon>Chromadorea</taxon>
        <taxon>Rhabditida</taxon>
        <taxon>Rhabditina</taxon>
        <taxon>Rhabditomorpha</taxon>
        <taxon>Strongyloidea</taxon>
        <taxon>Strongylidae</taxon>
        <taxon>Cylicocyclus</taxon>
    </lineage>
</organism>
<feature type="transmembrane region" description="Helical" evidence="1">
    <location>
        <begin position="7"/>
        <end position="27"/>
    </location>
</feature>
<dbReference type="Gene3D" id="3.40.50.150">
    <property type="entry name" value="Vaccinia Virus protein VP39"/>
    <property type="match status" value="1"/>
</dbReference>
<dbReference type="EMBL" id="CATQJL010000316">
    <property type="protein sequence ID" value="CAJ0605343.1"/>
    <property type="molecule type" value="Genomic_DNA"/>
</dbReference>
<dbReference type="AlphaFoldDB" id="A0AA36MCM3"/>
<proteinExistence type="predicted"/>